<comment type="caution">
    <text evidence="1">The sequence shown here is derived from an EMBL/GenBank/DDBJ whole genome shotgun (WGS) entry which is preliminary data.</text>
</comment>
<accession>A0A2T3K9V8</accession>
<dbReference type="EMBL" id="PYNF01000075">
    <property type="protein sequence ID" value="PSU87100.1"/>
    <property type="molecule type" value="Genomic_DNA"/>
</dbReference>
<sequence>MVITTWPLAVSPSLSVAVTPKLILAISAASWSIEPVTSTVYEPSVAIVTTITGLSWLSTTVSTLPATLKVVASPLLVIPSRPGCSALKSI</sequence>
<protein>
    <submittedName>
        <fullName evidence="1">Uncharacterized protein</fullName>
    </submittedName>
</protein>
<reference evidence="1 2" key="1">
    <citation type="submission" date="2018-01" db="EMBL/GenBank/DDBJ databases">
        <title>Whole genome sequencing of Histamine producing bacteria.</title>
        <authorList>
            <person name="Butler K."/>
        </authorList>
    </citation>
    <scope>NUCLEOTIDE SEQUENCE [LARGE SCALE GENOMIC DNA]</scope>
    <source>
        <strain evidence="1 2">FS-7.2</strain>
    </source>
</reference>
<evidence type="ECO:0000313" key="1">
    <source>
        <dbReference type="EMBL" id="PSU87100.1"/>
    </source>
</evidence>
<name>A0A2T3K9V8_9GAMM</name>
<gene>
    <name evidence="1" type="ORF">C9J27_26295</name>
</gene>
<evidence type="ECO:0000313" key="2">
    <source>
        <dbReference type="Proteomes" id="UP000241426"/>
    </source>
</evidence>
<dbReference type="AlphaFoldDB" id="A0A2T3K9V8"/>
<proteinExistence type="predicted"/>
<organism evidence="1 2">
    <name type="scientific">Photobacterium kishitanii</name>
    <dbReference type="NCBI Taxonomy" id="318456"/>
    <lineage>
        <taxon>Bacteria</taxon>
        <taxon>Pseudomonadati</taxon>
        <taxon>Pseudomonadota</taxon>
        <taxon>Gammaproteobacteria</taxon>
        <taxon>Vibrionales</taxon>
        <taxon>Vibrionaceae</taxon>
        <taxon>Photobacterium</taxon>
    </lineage>
</organism>
<dbReference type="Proteomes" id="UP000241426">
    <property type="component" value="Unassembled WGS sequence"/>
</dbReference>